<dbReference type="EMBL" id="DTHV01000116">
    <property type="protein sequence ID" value="HGW60515.1"/>
    <property type="molecule type" value="Genomic_DNA"/>
</dbReference>
<sequence>MNNANFVIFLIILGVFQILMGANDGGVLLGSIISSNVVHPAFGVLLLFLSLTVAPFLFGTEVVKTIGTKIIPITEITIPMLYGTIVATMIWVVIAQRIKYPVSISYTFVGALIGSTIARGVHTKINITEVSKVIMGLIASIFIGFAVSFLLTQIMNMLLRYLTTTVSKTFKYLQILSSILLVMGYGANDAEKTLSLFYTASIVSGTNIMPSPKNLWIIMLLSFLFIVGVLFFGANSLLTAGFRLMKSNPKETFLAQTVVSFTVIGFAEMGLPISSTETLNMSVVGIGVAEKPYAVKYNVVKNLILTWLVTVPVSIILSWGISKIFITMIK</sequence>
<feature type="transmembrane region" description="Helical" evidence="6">
    <location>
        <begin position="37"/>
        <end position="58"/>
    </location>
</feature>
<proteinExistence type="predicted"/>
<keyword evidence="3 6" id="KW-0812">Transmembrane</keyword>
<comment type="subcellular location">
    <subcellularLocation>
        <location evidence="1">Membrane</location>
        <topology evidence="1">Multi-pass membrane protein</topology>
    </subcellularLocation>
</comment>
<evidence type="ECO:0000256" key="1">
    <source>
        <dbReference type="ARBA" id="ARBA00004141"/>
    </source>
</evidence>
<evidence type="ECO:0000256" key="4">
    <source>
        <dbReference type="ARBA" id="ARBA00022989"/>
    </source>
</evidence>
<feature type="transmembrane region" description="Helical" evidence="6">
    <location>
        <begin position="194"/>
        <end position="210"/>
    </location>
</feature>
<name>A0A7C4Y0R0_9BACT</name>
<feature type="transmembrane region" description="Helical" evidence="6">
    <location>
        <begin position="70"/>
        <end position="94"/>
    </location>
</feature>
<dbReference type="PANTHER" id="PTHR11101:SF80">
    <property type="entry name" value="PHOSPHATE TRANSPORTER"/>
    <property type="match status" value="1"/>
</dbReference>
<dbReference type="InterPro" id="IPR001204">
    <property type="entry name" value="Phos_transporter"/>
</dbReference>
<feature type="transmembrane region" description="Helical" evidence="6">
    <location>
        <begin position="304"/>
        <end position="326"/>
    </location>
</feature>
<dbReference type="GO" id="GO:0005315">
    <property type="term" value="F:phosphate transmembrane transporter activity"/>
    <property type="evidence" value="ECO:0007669"/>
    <property type="project" value="InterPro"/>
</dbReference>
<evidence type="ECO:0000256" key="5">
    <source>
        <dbReference type="ARBA" id="ARBA00023136"/>
    </source>
</evidence>
<dbReference type="Pfam" id="PF01384">
    <property type="entry name" value="PHO4"/>
    <property type="match status" value="1"/>
</dbReference>
<keyword evidence="5 6" id="KW-0472">Membrane</keyword>
<gene>
    <name evidence="7" type="ORF">ENV82_03690</name>
</gene>
<reference evidence="7" key="1">
    <citation type="journal article" date="2020" name="mSystems">
        <title>Genome- and Community-Level Interaction Insights into Carbon Utilization and Element Cycling Functions of Hydrothermarchaeota in Hydrothermal Sediment.</title>
        <authorList>
            <person name="Zhou Z."/>
            <person name="Liu Y."/>
            <person name="Xu W."/>
            <person name="Pan J."/>
            <person name="Luo Z.H."/>
            <person name="Li M."/>
        </authorList>
    </citation>
    <scope>NUCLEOTIDE SEQUENCE [LARGE SCALE GENOMIC DNA]</scope>
    <source>
        <strain evidence="7">SpSt-794</strain>
    </source>
</reference>
<feature type="transmembrane region" description="Helical" evidence="6">
    <location>
        <begin position="253"/>
        <end position="273"/>
    </location>
</feature>
<evidence type="ECO:0000256" key="2">
    <source>
        <dbReference type="ARBA" id="ARBA00022448"/>
    </source>
</evidence>
<feature type="transmembrane region" description="Helical" evidence="6">
    <location>
        <begin position="170"/>
        <end position="187"/>
    </location>
</feature>
<dbReference type="GO" id="GO:0035435">
    <property type="term" value="P:phosphate ion transmembrane transport"/>
    <property type="evidence" value="ECO:0007669"/>
    <property type="project" value="TreeGrafter"/>
</dbReference>
<organism evidence="7">
    <name type="scientific">Caldisericum exile</name>
    <dbReference type="NCBI Taxonomy" id="693075"/>
    <lineage>
        <taxon>Bacteria</taxon>
        <taxon>Pseudomonadati</taxon>
        <taxon>Caldisericota/Cryosericota group</taxon>
        <taxon>Caldisericota</taxon>
        <taxon>Caldisericia</taxon>
        <taxon>Caldisericales</taxon>
        <taxon>Caldisericaceae</taxon>
        <taxon>Caldisericum</taxon>
    </lineage>
</organism>
<feature type="transmembrane region" description="Helical" evidence="6">
    <location>
        <begin position="100"/>
        <end position="121"/>
    </location>
</feature>
<feature type="transmembrane region" description="Helical" evidence="6">
    <location>
        <begin position="133"/>
        <end position="158"/>
    </location>
</feature>
<evidence type="ECO:0000313" key="7">
    <source>
        <dbReference type="EMBL" id="HGW60515.1"/>
    </source>
</evidence>
<protein>
    <submittedName>
        <fullName evidence="7">Inorganic phosphate transporter</fullName>
    </submittedName>
</protein>
<keyword evidence="4 6" id="KW-1133">Transmembrane helix</keyword>
<evidence type="ECO:0000256" key="3">
    <source>
        <dbReference type="ARBA" id="ARBA00022692"/>
    </source>
</evidence>
<dbReference type="GO" id="GO:0016020">
    <property type="term" value="C:membrane"/>
    <property type="evidence" value="ECO:0007669"/>
    <property type="project" value="UniProtKB-SubCell"/>
</dbReference>
<dbReference type="AlphaFoldDB" id="A0A7C4Y0R0"/>
<comment type="caution">
    <text evidence="7">The sequence shown here is derived from an EMBL/GenBank/DDBJ whole genome shotgun (WGS) entry which is preliminary data.</text>
</comment>
<feature type="transmembrane region" description="Helical" evidence="6">
    <location>
        <begin position="216"/>
        <end position="241"/>
    </location>
</feature>
<dbReference type="PANTHER" id="PTHR11101">
    <property type="entry name" value="PHOSPHATE TRANSPORTER"/>
    <property type="match status" value="1"/>
</dbReference>
<accession>A0A7C4Y0R0</accession>
<evidence type="ECO:0000256" key="6">
    <source>
        <dbReference type="SAM" id="Phobius"/>
    </source>
</evidence>
<keyword evidence="2" id="KW-0813">Transport</keyword>